<proteinExistence type="predicted"/>
<accession>A0A816GJI4</accession>
<gene>
    <name evidence="2" type="ORF">GPM918_LOCUS46473</name>
    <name evidence="3" type="ORF">SRO942_LOCUS50705</name>
</gene>
<evidence type="ECO:0000313" key="3">
    <source>
        <dbReference type="EMBL" id="CAF4663715.1"/>
    </source>
</evidence>
<feature type="non-terminal residue" evidence="2">
    <location>
        <position position="1"/>
    </location>
</feature>
<reference evidence="2" key="1">
    <citation type="submission" date="2021-02" db="EMBL/GenBank/DDBJ databases">
        <authorList>
            <person name="Nowell W R."/>
        </authorList>
    </citation>
    <scope>NUCLEOTIDE SEQUENCE</scope>
</reference>
<comment type="caution">
    <text evidence="2">The sequence shown here is derived from an EMBL/GenBank/DDBJ whole genome shotgun (WGS) entry which is preliminary data.</text>
</comment>
<evidence type="ECO:0000313" key="4">
    <source>
        <dbReference type="Proteomes" id="UP000663829"/>
    </source>
</evidence>
<feature type="region of interest" description="Disordered" evidence="1">
    <location>
        <begin position="56"/>
        <end position="79"/>
    </location>
</feature>
<dbReference type="EMBL" id="CAJOBC010147152">
    <property type="protein sequence ID" value="CAF4663715.1"/>
    <property type="molecule type" value="Genomic_DNA"/>
</dbReference>
<feature type="compositionally biased region" description="Gly residues" evidence="1">
    <location>
        <begin position="7"/>
        <end position="16"/>
    </location>
</feature>
<dbReference type="Proteomes" id="UP000681722">
    <property type="component" value="Unassembled WGS sequence"/>
</dbReference>
<organism evidence="2 4">
    <name type="scientific">Didymodactylos carnosus</name>
    <dbReference type="NCBI Taxonomy" id="1234261"/>
    <lineage>
        <taxon>Eukaryota</taxon>
        <taxon>Metazoa</taxon>
        <taxon>Spiralia</taxon>
        <taxon>Gnathifera</taxon>
        <taxon>Rotifera</taxon>
        <taxon>Eurotatoria</taxon>
        <taxon>Bdelloidea</taxon>
        <taxon>Philodinida</taxon>
        <taxon>Philodinidae</taxon>
        <taxon>Didymodactylos</taxon>
    </lineage>
</organism>
<dbReference type="AlphaFoldDB" id="A0A816GJI4"/>
<dbReference type="EMBL" id="CAJNOQ010063657">
    <property type="protein sequence ID" value="CAF1676121.1"/>
    <property type="molecule type" value="Genomic_DNA"/>
</dbReference>
<keyword evidence="4" id="KW-1185">Reference proteome</keyword>
<evidence type="ECO:0000256" key="1">
    <source>
        <dbReference type="SAM" id="MobiDB-lite"/>
    </source>
</evidence>
<dbReference type="Proteomes" id="UP000663829">
    <property type="component" value="Unassembled WGS sequence"/>
</dbReference>
<protein>
    <submittedName>
        <fullName evidence="2">Uncharacterized protein</fullName>
    </submittedName>
</protein>
<dbReference type="OrthoDB" id="333905at2759"/>
<feature type="compositionally biased region" description="Polar residues" evidence="1">
    <location>
        <begin position="64"/>
        <end position="79"/>
    </location>
</feature>
<evidence type="ECO:0000313" key="2">
    <source>
        <dbReference type="EMBL" id="CAF1676121.1"/>
    </source>
</evidence>
<sequence length="79" mass="8143">IPLGSRTGCGGGGGETSAGVEVSVDGACGSVDCVDEEEKRKEMIRNVQKVIGKLESKVPGTPGFEQNSNPMKTETTSTN</sequence>
<name>A0A816GJI4_9BILA</name>
<feature type="region of interest" description="Disordered" evidence="1">
    <location>
        <begin position="1"/>
        <end position="20"/>
    </location>
</feature>